<dbReference type="RefSeq" id="WP_068442925.1">
    <property type="nucleotide sequence ID" value="NZ_CP013862.1"/>
</dbReference>
<dbReference type="Pfam" id="PF01895">
    <property type="entry name" value="PhoU"/>
    <property type="match status" value="2"/>
</dbReference>
<dbReference type="PIRSF" id="PIRSF003107">
    <property type="entry name" value="PhoU"/>
    <property type="match status" value="1"/>
</dbReference>
<evidence type="ECO:0000256" key="1">
    <source>
        <dbReference type="ARBA" id="ARBA00004496"/>
    </source>
</evidence>
<comment type="similarity">
    <text evidence="2 7">Belongs to the PhoU family.</text>
</comment>
<comment type="subcellular location">
    <subcellularLocation>
        <location evidence="1 7">Cytoplasm</location>
    </subcellularLocation>
</comment>
<dbReference type="GO" id="GO:0005737">
    <property type="term" value="C:cytoplasm"/>
    <property type="evidence" value="ECO:0007669"/>
    <property type="project" value="UniProtKB-SubCell"/>
</dbReference>
<dbReference type="STRING" id="1472767.AOX59_05400"/>
<feature type="domain" description="PhoU" evidence="9">
    <location>
        <begin position="121"/>
        <end position="206"/>
    </location>
</feature>
<sequence>MVAREQFETDLNNIKEDIIALSNTAVKALREAVDALYNQDIILAKEVIENDKMIDKQEHAINDQTILLIAKQQPVATDLRRLVVALQITADVERMADNAKNIAKSTIHLGEGHLLTVHPRIKEMRDMAIDMNKTATRAFHYDDISIAGKLSAMDDQVDQLYESIIQDILNETATNPEKIQYIMQMAFCARYIERFADHITNIGESILYLVKGESYKLN</sequence>
<dbReference type="GO" id="GO:0006817">
    <property type="term" value="P:phosphate ion transport"/>
    <property type="evidence" value="ECO:0007669"/>
    <property type="project" value="UniProtKB-KW"/>
</dbReference>
<dbReference type="PANTHER" id="PTHR42930">
    <property type="entry name" value="PHOSPHATE-SPECIFIC TRANSPORT SYSTEM ACCESSORY PROTEIN PHOU"/>
    <property type="match status" value="1"/>
</dbReference>
<proteinExistence type="inferred from homology"/>
<dbReference type="GO" id="GO:0045936">
    <property type="term" value="P:negative regulation of phosphate metabolic process"/>
    <property type="evidence" value="ECO:0007669"/>
    <property type="project" value="InterPro"/>
</dbReference>
<reference evidence="10 11" key="1">
    <citation type="submission" date="2016-01" db="EMBL/GenBank/DDBJ databases">
        <title>Complete genome sequence of strain Lentibacillus amyloliquefaciens LAM0015T isolated from saline sediment.</title>
        <authorList>
            <person name="Wang J.-L."/>
            <person name="He M.-X."/>
        </authorList>
    </citation>
    <scope>NUCLEOTIDE SEQUENCE [LARGE SCALE GENOMIC DNA]</scope>
    <source>
        <strain evidence="10 11">LAM0015</strain>
    </source>
</reference>
<dbReference type="InterPro" id="IPR038078">
    <property type="entry name" value="PhoU-like_sf"/>
</dbReference>
<dbReference type="Proteomes" id="UP000050331">
    <property type="component" value="Chromosome"/>
</dbReference>
<dbReference type="InterPro" id="IPR028366">
    <property type="entry name" value="PhoU"/>
</dbReference>
<evidence type="ECO:0000256" key="2">
    <source>
        <dbReference type="ARBA" id="ARBA00008107"/>
    </source>
</evidence>
<dbReference type="Gene3D" id="1.20.58.220">
    <property type="entry name" value="Phosphate transport system protein phou homolog 2, domain 2"/>
    <property type="match status" value="1"/>
</dbReference>
<dbReference type="GO" id="GO:0030643">
    <property type="term" value="P:intracellular phosphate ion homeostasis"/>
    <property type="evidence" value="ECO:0007669"/>
    <property type="project" value="InterPro"/>
</dbReference>
<dbReference type="InterPro" id="IPR026022">
    <property type="entry name" value="PhoU_dom"/>
</dbReference>
<feature type="coiled-coil region" evidence="8">
    <location>
        <begin position="4"/>
        <end position="31"/>
    </location>
</feature>
<dbReference type="SUPFAM" id="SSF109755">
    <property type="entry name" value="PhoU-like"/>
    <property type="match status" value="1"/>
</dbReference>
<keyword evidence="5 7" id="KW-0963">Cytoplasm</keyword>
<comment type="function">
    <text evidence="7">Plays a role in the regulation of phosphate uptake.</text>
</comment>
<evidence type="ECO:0000256" key="8">
    <source>
        <dbReference type="SAM" id="Coils"/>
    </source>
</evidence>
<evidence type="ECO:0000256" key="5">
    <source>
        <dbReference type="ARBA" id="ARBA00022490"/>
    </source>
</evidence>
<keyword evidence="6 7" id="KW-0592">Phosphate transport</keyword>
<accession>A0A0U3NMU6</accession>
<keyword evidence="4 7" id="KW-0813">Transport</keyword>
<dbReference type="NCBIfam" id="TIGR02135">
    <property type="entry name" value="phoU_full"/>
    <property type="match status" value="1"/>
</dbReference>
<name>A0A0U3NMU6_9BACI</name>
<dbReference type="AlphaFoldDB" id="A0A0U3NMU6"/>
<comment type="subunit">
    <text evidence="3 7">Homodimer.</text>
</comment>
<organism evidence="10 11">
    <name type="scientific">Lentibacillus amyloliquefaciens</name>
    <dbReference type="NCBI Taxonomy" id="1472767"/>
    <lineage>
        <taxon>Bacteria</taxon>
        <taxon>Bacillati</taxon>
        <taxon>Bacillota</taxon>
        <taxon>Bacilli</taxon>
        <taxon>Bacillales</taxon>
        <taxon>Bacillaceae</taxon>
        <taxon>Lentibacillus</taxon>
    </lineage>
</organism>
<protein>
    <recommendedName>
        <fullName evidence="7">Phosphate-specific transport system accessory protein PhoU</fullName>
    </recommendedName>
</protein>
<dbReference type="OrthoDB" id="9814256at2"/>
<evidence type="ECO:0000259" key="9">
    <source>
        <dbReference type="Pfam" id="PF01895"/>
    </source>
</evidence>
<dbReference type="KEGG" id="lao:AOX59_05400"/>
<dbReference type="EMBL" id="CP013862">
    <property type="protein sequence ID" value="ALX48091.1"/>
    <property type="molecule type" value="Genomic_DNA"/>
</dbReference>
<evidence type="ECO:0000313" key="11">
    <source>
        <dbReference type="Proteomes" id="UP000050331"/>
    </source>
</evidence>
<evidence type="ECO:0000256" key="6">
    <source>
        <dbReference type="ARBA" id="ARBA00022592"/>
    </source>
</evidence>
<gene>
    <name evidence="10" type="ORF">AOX59_05400</name>
</gene>
<evidence type="ECO:0000256" key="4">
    <source>
        <dbReference type="ARBA" id="ARBA00022448"/>
    </source>
</evidence>
<evidence type="ECO:0000256" key="3">
    <source>
        <dbReference type="ARBA" id="ARBA00011738"/>
    </source>
</evidence>
<evidence type="ECO:0000256" key="7">
    <source>
        <dbReference type="PIRNR" id="PIRNR003107"/>
    </source>
</evidence>
<evidence type="ECO:0000313" key="10">
    <source>
        <dbReference type="EMBL" id="ALX48091.1"/>
    </source>
</evidence>
<keyword evidence="8" id="KW-0175">Coiled coil</keyword>
<keyword evidence="11" id="KW-1185">Reference proteome</keyword>
<dbReference type="PANTHER" id="PTHR42930:SF3">
    <property type="entry name" value="PHOSPHATE-SPECIFIC TRANSPORT SYSTEM ACCESSORY PROTEIN PHOU"/>
    <property type="match status" value="1"/>
</dbReference>
<dbReference type="FunFam" id="1.20.58.220:FF:000004">
    <property type="entry name" value="Phosphate-specific transport system accessory protein PhoU"/>
    <property type="match status" value="1"/>
</dbReference>
<feature type="domain" description="PhoU" evidence="9">
    <location>
        <begin position="20"/>
        <end position="105"/>
    </location>
</feature>